<gene>
    <name evidence="1" type="ORF">ACAOBT_LOCUS18181</name>
</gene>
<reference evidence="1" key="1">
    <citation type="submission" date="2022-03" db="EMBL/GenBank/DDBJ databases">
        <authorList>
            <person name="Sayadi A."/>
        </authorList>
    </citation>
    <scope>NUCLEOTIDE SEQUENCE</scope>
</reference>
<protein>
    <submittedName>
        <fullName evidence="1">Uncharacterized protein</fullName>
    </submittedName>
</protein>
<dbReference type="AlphaFoldDB" id="A0A9P0PNR4"/>
<proteinExistence type="predicted"/>
<dbReference type="EMBL" id="CAKOFQ010007034">
    <property type="protein sequence ID" value="CAH1987945.1"/>
    <property type="molecule type" value="Genomic_DNA"/>
</dbReference>
<comment type="caution">
    <text evidence="1">The sequence shown here is derived from an EMBL/GenBank/DDBJ whole genome shotgun (WGS) entry which is preliminary data.</text>
</comment>
<name>A0A9P0PNR4_ACAOB</name>
<evidence type="ECO:0000313" key="1">
    <source>
        <dbReference type="EMBL" id="CAH1987945.1"/>
    </source>
</evidence>
<dbReference type="OrthoDB" id="6743767at2759"/>
<accession>A0A9P0PNR4</accession>
<dbReference type="Proteomes" id="UP001152888">
    <property type="component" value="Unassembled WGS sequence"/>
</dbReference>
<dbReference type="PANTHER" id="PTHR45913:SF5">
    <property type="entry name" value="GENERAL TRANSCRIPTION FACTOR II-I REPEAT DOMAIN-CONTAINING PROTEIN 2A-LIKE PROTEIN"/>
    <property type="match status" value="1"/>
</dbReference>
<evidence type="ECO:0000313" key="2">
    <source>
        <dbReference type="Proteomes" id="UP001152888"/>
    </source>
</evidence>
<keyword evidence="2" id="KW-1185">Reference proteome</keyword>
<organism evidence="1 2">
    <name type="scientific">Acanthoscelides obtectus</name>
    <name type="common">Bean weevil</name>
    <name type="synonym">Bruchus obtectus</name>
    <dbReference type="NCBI Taxonomy" id="200917"/>
    <lineage>
        <taxon>Eukaryota</taxon>
        <taxon>Metazoa</taxon>
        <taxon>Ecdysozoa</taxon>
        <taxon>Arthropoda</taxon>
        <taxon>Hexapoda</taxon>
        <taxon>Insecta</taxon>
        <taxon>Pterygota</taxon>
        <taxon>Neoptera</taxon>
        <taxon>Endopterygota</taxon>
        <taxon>Coleoptera</taxon>
        <taxon>Polyphaga</taxon>
        <taxon>Cucujiformia</taxon>
        <taxon>Chrysomeloidea</taxon>
        <taxon>Chrysomelidae</taxon>
        <taxon>Bruchinae</taxon>
        <taxon>Bruchini</taxon>
        <taxon>Acanthoscelides</taxon>
    </lineage>
</organism>
<dbReference type="PANTHER" id="PTHR45913">
    <property type="entry name" value="EPM2A-INTERACTING PROTEIN 1"/>
    <property type="match status" value="1"/>
</dbReference>
<sequence>MKDCQYGELLLYSEVRWLSRGGVLKRLNDMISAIVRFLKQRDEPIPELENSIWLRDFGFLLDITEQLNELNLQLHARDKELEEMTSDIKAFLKKLEFWEKIDGDTRHFPVLSEKISQSPLEPYDSKYHVEIVSNLEDNFKNLFKDFNEIATMAQFVVSPFMGIDIQQFATSVTHHFGGDIAPT</sequence>